<feature type="repeat" description="ANK" evidence="3">
    <location>
        <begin position="1151"/>
        <end position="1183"/>
    </location>
</feature>
<evidence type="ECO:0000256" key="2">
    <source>
        <dbReference type="ARBA" id="ARBA00023043"/>
    </source>
</evidence>
<dbReference type="OrthoDB" id="163561at2759"/>
<gene>
    <name evidence="6" type="ORF">SPIL2461_LOCUS3560</name>
</gene>
<name>A0A812KQ20_SYMPI</name>
<dbReference type="PROSITE" id="PS50297">
    <property type="entry name" value="ANK_REP_REGION"/>
    <property type="match status" value="4"/>
</dbReference>
<keyword evidence="7" id="KW-1185">Reference proteome</keyword>
<feature type="signal peptide" evidence="5">
    <location>
        <begin position="1"/>
        <end position="24"/>
    </location>
</feature>
<feature type="repeat" description="ANK" evidence="3">
    <location>
        <begin position="523"/>
        <end position="555"/>
    </location>
</feature>
<dbReference type="InterPro" id="IPR036770">
    <property type="entry name" value="Ankyrin_rpt-contain_sf"/>
</dbReference>
<evidence type="ECO:0000313" key="7">
    <source>
        <dbReference type="Proteomes" id="UP000649617"/>
    </source>
</evidence>
<reference evidence="6" key="1">
    <citation type="submission" date="2021-02" db="EMBL/GenBank/DDBJ databases">
        <authorList>
            <person name="Dougan E. K."/>
            <person name="Rhodes N."/>
            <person name="Thang M."/>
            <person name="Chan C."/>
        </authorList>
    </citation>
    <scope>NUCLEOTIDE SEQUENCE</scope>
</reference>
<evidence type="ECO:0000313" key="6">
    <source>
        <dbReference type="EMBL" id="CAE7231625.1"/>
    </source>
</evidence>
<dbReference type="Proteomes" id="UP000649617">
    <property type="component" value="Unassembled WGS sequence"/>
</dbReference>
<keyword evidence="2 3" id="KW-0040">ANK repeat</keyword>
<dbReference type="SMART" id="SM00248">
    <property type="entry name" value="ANK"/>
    <property type="match status" value="10"/>
</dbReference>
<dbReference type="PROSITE" id="PS50088">
    <property type="entry name" value="ANK_REPEAT"/>
    <property type="match status" value="5"/>
</dbReference>
<dbReference type="Pfam" id="PF00023">
    <property type="entry name" value="Ank"/>
    <property type="match status" value="2"/>
</dbReference>
<dbReference type="PANTHER" id="PTHR24198:SF165">
    <property type="entry name" value="ANKYRIN REPEAT-CONTAINING PROTEIN-RELATED"/>
    <property type="match status" value="1"/>
</dbReference>
<dbReference type="AlphaFoldDB" id="A0A812KQ20"/>
<feature type="repeat" description="ANK" evidence="3">
    <location>
        <begin position="988"/>
        <end position="1020"/>
    </location>
</feature>
<keyword evidence="5" id="KW-0732">Signal</keyword>
<keyword evidence="1" id="KW-0677">Repeat</keyword>
<comment type="caution">
    <text evidence="6">The sequence shown here is derived from an EMBL/GenBank/DDBJ whole genome shotgun (WGS) entry which is preliminary data.</text>
</comment>
<feature type="region of interest" description="Disordered" evidence="4">
    <location>
        <begin position="617"/>
        <end position="640"/>
    </location>
</feature>
<evidence type="ECO:0000256" key="4">
    <source>
        <dbReference type="SAM" id="MobiDB-lite"/>
    </source>
</evidence>
<sequence length="1225" mass="135609">MGNVRTVKLLYSVVCAVFISTKQATLLTRQSEPNHDDTQVTPGIVGTGLALIIQVTGAPGLDIGDTTFPMYTMLAATLLQLTRIKMHEELIGAGALTEFDESKGKAMFVSHQWVSDTHPVSLPVATEIIHGRLQCPVARDFDVQSLHIWCEFFFVLCPALKHLDSGRTLSHATWADRGWCRTERVARELAARKGGYMIVVESPTLQTLIWQGNRLLDAPGSGQFTRDADRAMIGRVLVQMVWTKLSYYLRQQDLHNYRFLLNSQKGRFFRDLDVEPVDGFLPGLVSRADPMVEPQLFIMEWFLHQNGFTKVTDRDAGGWSPLCFAALDGDPVVIQALLENRADVNDIITQAKNEFQIPKKVSALAIAAFYRNNQAVELLISARANVNQKAPFGGGALHLACVGDNAHAVRRLCVARADPGQQTVLLQLTPFLIACACGKPLAMRELLALVPNLSMRHGLHIALMFSGGSSPDTISVLLEARADANEQFKISIKHSRWWLLLNSMACLHRVSPSRLTSLAYHHYGATPLMFSVLSGYLEATTALLAAGARVDIKNYRNKTVSDLASQIQAPTWLLQTLSATAKSSSEIKVGNPHEHRQNMFAQLFQLSNTEGNIGCIRDSASDSEGLTKEPQTPSRAYHPKGDPTFPMYTMLAETLLQLTQIKMHEELIQAGALTVFDESMGKAMFVSHQWLSDSHPDPNFEQLRVLQETLVNVAAGTSRVSVPLVTEMLRGRLPCPAASDFDLTRLHIWYDYFSCPQSAVPHAENCRQHAIQSIPAYVARCEFFVILCPALKHVENGCTMSQSTWGERGWCRTERVARELAARKRGYMIVIQSPTLQTLIWEGNRLLDAPGSGQFTREDDKARIGRMMVEMVWTKLSYYLQQQDLHNYRFLLNSQKARFFRDLDVEPVDGILPGFGGSADPTVDAKVFMMERFLHQNGKVTDRDSGGWSPLCFAALRGDPVVVQALLESRADVNDAITKPKREFQFPKKVTAVSIAAFYRNNEALEVLLSAGANVNKADGYGGNGLHSACAGDNPLAVQRLCMARADPTAINLLGLTPFLVACCCGNPLAMQEMLVQIPNLSLRHGLHIALMFSGGSSPNTISVLLEARADANEQFKIRMKDSGWWLLLNIMGCRHRVSPSRLTSLAYHHYGATPLMFSVLSGDLEATTALLAAGAQVDIKNYRNKTACNLALEMQAPAWLIQTLKTSRQSSIDVQEGDDDTFFI</sequence>
<evidence type="ECO:0000256" key="3">
    <source>
        <dbReference type="PROSITE-ProRule" id="PRU00023"/>
    </source>
</evidence>
<dbReference type="EMBL" id="CAJNIZ010004335">
    <property type="protein sequence ID" value="CAE7231625.1"/>
    <property type="molecule type" value="Genomic_DNA"/>
</dbReference>
<proteinExistence type="predicted"/>
<feature type="chain" id="PRO_5032688936" evidence="5">
    <location>
        <begin position="25"/>
        <end position="1225"/>
    </location>
</feature>
<dbReference type="Gene3D" id="1.25.40.20">
    <property type="entry name" value="Ankyrin repeat-containing domain"/>
    <property type="match status" value="4"/>
</dbReference>
<dbReference type="Pfam" id="PF12796">
    <property type="entry name" value="Ank_2"/>
    <property type="match status" value="1"/>
</dbReference>
<dbReference type="InterPro" id="IPR002110">
    <property type="entry name" value="Ankyrin_rpt"/>
</dbReference>
<feature type="repeat" description="ANK" evidence="3">
    <location>
        <begin position="317"/>
        <end position="345"/>
    </location>
</feature>
<evidence type="ECO:0000256" key="5">
    <source>
        <dbReference type="SAM" id="SignalP"/>
    </source>
</evidence>
<dbReference type="PANTHER" id="PTHR24198">
    <property type="entry name" value="ANKYRIN REPEAT AND PROTEIN KINASE DOMAIN-CONTAINING PROTEIN"/>
    <property type="match status" value="1"/>
</dbReference>
<evidence type="ECO:0000256" key="1">
    <source>
        <dbReference type="ARBA" id="ARBA00022737"/>
    </source>
</evidence>
<feature type="repeat" description="ANK" evidence="3">
    <location>
        <begin position="946"/>
        <end position="974"/>
    </location>
</feature>
<protein>
    <submittedName>
        <fullName evidence="6">Uncharacterized protein</fullName>
    </submittedName>
</protein>
<accession>A0A812KQ20</accession>
<organism evidence="6 7">
    <name type="scientific">Symbiodinium pilosum</name>
    <name type="common">Dinoflagellate</name>
    <dbReference type="NCBI Taxonomy" id="2952"/>
    <lineage>
        <taxon>Eukaryota</taxon>
        <taxon>Sar</taxon>
        <taxon>Alveolata</taxon>
        <taxon>Dinophyceae</taxon>
        <taxon>Suessiales</taxon>
        <taxon>Symbiodiniaceae</taxon>
        <taxon>Symbiodinium</taxon>
    </lineage>
</organism>
<dbReference type="SUPFAM" id="SSF48403">
    <property type="entry name" value="Ankyrin repeat"/>
    <property type="match status" value="2"/>
</dbReference>